<feature type="region of interest" description="Disordered" evidence="1">
    <location>
        <begin position="686"/>
        <end position="719"/>
    </location>
</feature>
<accession>A0A127P6A2</accession>
<gene>
    <name evidence="2" type="ORF">CFter6_0464</name>
</gene>
<feature type="region of interest" description="Disordered" evidence="1">
    <location>
        <begin position="39"/>
        <end position="59"/>
    </location>
</feature>
<dbReference type="Proteomes" id="UP000072421">
    <property type="component" value="Chromosome"/>
</dbReference>
<dbReference type="PATRIC" id="fig|158899.10.peg.466"/>
<dbReference type="AlphaFoldDB" id="A0A127P6A2"/>
<dbReference type="GO" id="GO:0003676">
    <property type="term" value="F:nucleic acid binding"/>
    <property type="evidence" value="ECO:0007669"/>
    <property type="project" value="InterPro"/>
</dbReference>
<evidence type="ECO:0000313" key="2">
    <source>
        <dbReference type="EMBL" id="AMO93195.1"/>
    </source>
</evidence>
<evidence type="ECO:0000313" key="3">
    <source>
        <dbReference type="Proteomes" id="UP000072421"/>
    </source>
</evidence>
<sequence length="740" mass="83183">MQNQVIRILSGHLEGLYRMILVEGRIDLAVMAKLSCTRSREGSRRGRKKSTVPKSPRKKAPLPLVGGLIWVRYRELESLDAEHMLTRVEIEPEKNYFNPIIGNSDKERYENRKKVMAGFLDYDNLRDSILASEGLGSLVKEAIEKSGSSRAMVYKFWSLLCRFGISEASLRPRSARCGAPGIRRPCDPGGRKKAGRKTTKQRIAKVCGISLPPEQPGISTVWRQLIMAADQKIPTPKPDHPARYVQILNSHFVRRYRVENGELIPLELKKGEYPNSSQVRRVLAVEVPRLQRLLERTTKGHFLRSFRGITAHNWKGVAGPGHTWAIDSTIGDIYLRSSVNRAWVIGRPVVYIIVDIWSTAVVGFYVCLIGPSWDMAKISLFSAAAPPDLIASLWQCQPMECLSPVPTMPAALMCDRGEYLSRAASVTGFKLIPCMSYAPPYRPDLKGLVEVLHRIKKDRQYLWIPGAIDARREEYELRRFNPQDAVLTVREYVCCLSVIFNEYNLTAKRNDRVDTHMAAAGVFPSPAGLWRWGHEMGIGTRRTFPQSELITSLLPSESAIVSRAGIRFSGLHYESDQVNEEQWTAHVRNFGSWNIPANYFPGSVSRIWTPNVAGTGLLDLQLSEQTRASRDQTFDEVLDAFMFGKLNRAEVEHANVLLAIKSRQKMESLIASARALTDEALERQRGAVPSITESRQLESKVEGQLPSEPKEPKPPSIDEAQEAYVDMMKNVFAAANTTGD</sequence>
<proteinExistence type="predicted"/>
<dbReference type="InterPro" id="IPR036397">
    <property type="entry name" value="RNaseH_sf"/>
</dbReference>
<feature type="compositionally biased region" description="Basic residues" evidence="1">
    <location>
        <begin position="45"/>
        <end position="59"/>
    </location>
</feature>
<evidence type="ECO:0000256" key="1">
    <source>
        <dbReference type="SAM" id="MobiDB-lite"/>
    </source>
</evidence>
<name>A0A127P6A2_9BURK</name>
<organism evidence="2">
    <name type="scientific">Collimonas fungivorans</name>
    <dbReference type="NCBI Taxonomy" id="158899"/>
    <lineage>
        <taxon>Bacteria</taxon>
        <taxon>Pseudomonadati</taxon>
        <taxon>Pseudomonadota</taxon>
        <taxon>Betaproteobacteria</taxon>
        <taxon>Burkholderiales</taxon>
        <taxon>Oxalobacteraceae</taxon>
        <taxon>Collimonas</taxon>
    </lineage>
</organism>
<dbReference type="EMBL" id="CP013232">
    <property type="protein sequence ID" value="AMO93195.1"/>
    <property type="molecule type" value="Genomic_DNA"/>
</dbReference>
<reference evidence="2 3" key="1">
    <citation type="submission" date="2015-11" db="EMBL/GenBank/DDBJ databases">
        <title>Exploring the genomic traits of fungus-feeding bacterial genus Collimonas.</title>
        <authorList>
            <person name="Song C."/>
            <person name="Schmidt R."/>
            <person name="de Jager V."/>
            <person name="Krzyzanowska D."/>
            <person name="Jongedijk E."/>
            <person name="Cankar K."/>
            <person name="Beekwilder J."/>
            <person name="van Veen A."/>
            <person name="de Boer W."/>
            <person name="van Veen J.A."/>
            <person name="Garbeva P."/>
        </authorList>
    </citation>
    <scope>NUCLEOTIDE SEQUENCE [LARGE SCALE GENOMIC DNA]</scope>
    <source>
        <strain evidence="2 3">Ter6</strain>
    </source>
</reference>
<dbReference type="Gene3D" id="3.30.420.10">
    <property type="entry name" value="Ribonuclease H-like superfamily/Ribonuclease H"/>
    <property type="match status" value="1"/>
</dbReference>
<protein>
    <submittedName>
        <fullName evidence="2">Putative tn7-like transposition protein B</fullName>
    </submittedName>
</protein>